<dbReference type="EMBL" id="CAMPGE010009781">
    <property type="protein sequence ID" value="CAI2368645.1"/>
    <property type="molecule type" value="Genomic_DNA"/>
</dbReference>
<feature type="region of interest" description="Disordered" evidence="1">
    <location>
        <begin position="128"/>
        <end position="152"/>
    </location>
</feature>
<reference evidence="2" key="1">
    <citation type="submission" date="2023-07" db="EMBL/GenBank/DDBJ databases">
        <authorList>
            <consortium name="AG Swart"/>
            <person name="Singh M."/>
            <person name="Singh A."/>
            <person name="Seah K."/>
            <person name="Emmerich C."/>
        </authorList>
    </citation>
    <scope>NUCLEOTIDE SEQUENCE</scope>
    <source>
        <strain evidence="2">DP1</strain>
    </source>
</reference>
<name>A0AAD1UKM6_EUPCR</name>
<evidence type="ECO:0000313" key="2">
    <source>
        <dbReference type="EMBL" id="CAI2368645.1"/>
    </source>
</evidence>
<accession>A0AAD1UKM6</accession>
<proteinExistence type="predicted"/>
<keyword evidence="3" id="KW-1185">Reference proteome</keyword>
<organism evidence="2 3">
    <name type="scientific">Euplotes crassus</name>
    <dbReference type="NCBI Taxonomy" id="5936"/>
    <lineage>
        <taxon>Eukaryota</taxon>
        <taxon>Sar</taxon>
        <taxon>Alveolata</taxon>
        <taxon>Ciliophora</taxon>
        <taxon>Intramacronucleata</taxon>
        <taxon>Spirotrichea</taxon>
        <taxon>Hypotrichia</taxon>
        <taxon>Euplotida</taxon>
        <taxon>Euplotidae</taxon>
        <taxon>Moneuplotes</taxon>
    </lineage>
</organism>
<evidence type="ECO:0000313" key="3">
    <source>
        <dbReference type="Proteomes" id="UP001295684"/>
    </source>
</evidence>
<comment type="caution">
    <text evidence="2">The sequence shown here is derived from an EMBL/GenBank/DDBJ whole genome shotgun (WGS) entry which is preliminary data.</text>
</comment>
<protein>
    <submittedName>
        <fullName evidence="2">Uncharacterized protein</fullName>
    </submittedName>
</protein>
<dbReference type="AlphaFoldDB" id="A0AAD1UKM6"/>
<evidence type="ECO:0000256" key="1">
    <source>
        <dbReference type="SAM" id="MobiDB-lite"/>
    </source>
</evidence>
<dbReference type="Proteomes" id="UP001295684">
    <property type="component" value="Unassembled WGS sequence"/>
</dbReference>
<sequence>MKSASKKLNLKKPTPKVKVNMKRQIYKEIKILSSKKSSLTRMKTLTSSLNKKGSFGTVSSTRSDRNFLDNFEEAINQKNQPRNIEEDRKALACIQTNIHRKSQQLLEERKRIHGSCFVTFANEVETLKSSNASSRSRGRKDSNHKPKTKHLRRRTTMYKPTPNLKPNIGNRRSKSGEGLEVILRKFKKDARSMSIMAHNTRSFKRRNSQMMKTNNASPFIKNKGFFITQKAESPIRINKDKKINNFVFPKENKKFESVDKKTQESTEKFTDFMFNTFMVKSVDNYLHRQSDGCKE</sequence>
<gene>
    <name evidence="2" type="ORF">ECRASSUSDP1_LOCUS9941</name>
</gene>